<feature type="domain" description="PEGA" evidence="1">
    <location>
        <begin position="35"/>
        <end position="79"/>
    </location>
</feature>
<gene>
    <name evidence="2" type="ORF">A2Y85_06170</name>
</gene>
<protein>
    <recommendedName>
        <fullName evidence="1">PEGA domain-containing protein</fullName>
    </recommendedName>
</protein>
<evidence type="ECO:0000259" key="1">
    <source>
        <dbReference type="Pfam" id="PF08308"/>
    </source>
</evidence>
<proteinExistence type="predicted"/>
<reference evidence="2 3" key="1">
    <citation type="journal article" date="2016" name="Nat. Commun.">
        <title>Thousands of microbial genomes shed light on interconnected biogeochemical processes in an aquifer system.</title>
        <authorList>
            <person name="Anantharaman K."/>
            <person name="Brown C.T."/>
            <person name="Hug L.A."/>
            <person name="Sharon I."/>
            <person name="Castelle C.J."/>
            <person name="Probst A.J."/>
            <person name="Thomas B.C."/>
            <person name="Singh A."/>
            <person name="Wilkins M.J."/>
            <person name="Karaoz U."/>
            <person name="Brodie E.L."/>
            <person name="Williams K.H."/>
            <person name="Hubbard S.S."/>
            <person name="Banfield J.F."/>
        </authorList>
    </citation>
    <scope>NUCLEOTIDE SEQUENCE [LARGE SCALE GENOMIC DNA]</scope>
</reference>
<dbReference type="EMBL" id="MEUM01000049">
    <property type="protein sequence ID" value="OGC42847.1"/>
    <property type="molecule type" value="Genomic_DNA"/>
</dbReference>
<dbReference type="AlphaFoldDB" id="A0A1F4UD47"/>
<dbReference type="Pfam" id="PF08308">
    <property type="entry name" value="PEGA"/>
    <property type="match status" value="1"/>
</dbReference>
<name>A0A1F4UD47_UNCW3</name>
<dbReference type="InterPro" id="IPR013229">
    <property type="entry name" value="PEGA"/>
</dbReference>
<dbReference type="Proteomes" id="UP000177025">
    <property type="component" value="Unassembled WGS sequence"/>
</dbReference>
<comment type="caution">
    <text evidence="2">The sequence shown here is derived from an EMBL/GenBank/DDBJ whole genome shotgun (WGS) entry which is preliminary data.</text>
</comment>
<accession>A0A1F4UD47</accession>
<organism evidence="2 3">
    <name type="scientific">candidate division WOR-3 bacterium RBG_13_43_14</name>
    <dbReference type="NCBI Taxonomy" id="1802590"/>
    <lineage>
        <taxon>Bacteria</taxon>
        <taxon>Bacteria division WOR-3</taxon>
    </lineage>
</organism>
<sequence length="128" mass="13872">MKHLLTAGKILACLAVIALFIHGCATIFKGSNEQVYVNSDPAGAKIYVNGALMGSTPVMLELKSSKTYNVEFRMDGYESKTYTLTNHLGAGWVILDVLCGLVPVVIDAVTGAWYGLDQDNIYLQLEAK</sequence>
<evidence type="ECO:0000313" key="2">
    <source>
        <dbReference type="EMBL" id="OGC42847.1"/>
    </source>
</evidence>
<evidence type="ECO:0000313" key="3">
    <source>
        <dbReference type="Proteomes" id="UP000177025"/>
    </source>
</evidence>